<accession>X1DAB5</accession>
<dbReference type="InterPro" id="IPR011034">
    <property type="entry name" value="Formyl_transferase-like_C_sf"/>
</dbReference>
<name>X1DAB5_9ZZZZ</name>
<dbReference type="GO" id="GO:0004479">
    <property type="term" value="F:methionyl-tRNA formyltransferase activity"/>
    <property type="evidence" value="ECO:0007669"/>
    <property type="project" value="TreeGrafter"/>
</dbReference>
<dbReference type="Gene3D" id="3.40.50.12230">
    <property type="match status" value="1"/>
</dbReference>
<dbReference type="PANTHER" id="PTHR11138">
    <property type="entry name" value="METHIONYL-TRNA FORMYLTRANSFERASE"/>
    <property type="match status" value="1"/>
</dbReference>
<evidence type="ECO:0000256" key="2">
    <source>
        <dbReference type="ARBA" id="ARBA00022917"/>
    </source>
</evidence>
<dbReference type="AlphaFoldDB" id="X1DAB5"/>
<dbReference type="InterPro" id="IPR044135">
    <property type="entry name" value="Met-tRNA-FMT_C"/>
</dbReference>
<organism evidence="5">
    <name type="scientific">marine sediment metagenome</name>
    <dbReference type="NCBI Taxonomy" id="412755"/>
    <lineage>
        <taxon>unclassified sequences</taxon>
        <taxon>metagenomes</taxon>
        <taxon>ecological metagenomes</taxon>
    </lineage>
</organism>
<sequence length="269" mass="29667">WKTNPLKELAVQLGIPTFQPGEMRAPEVYTEYIKLKPDLNVMAYVTSIIPESILNYPKLGTIQYHPSLLPKHRGGSAINWAIINGETKTGITIFWPDKGIDTGPTLLQREVEISPDDTVGSLYFDKLFPLGIEALVESSELIKRGIAPRIPQDKSQATYEGLCTEKDAVINWLQPVTRVYNLIRGTNPQPGAITQFRGKQLKLFDAELLVGDVGRSPGEVINITKEGFTVVAMNGAILVKRVQVENTPKVAAAEFSEQVDLKAGDRLGE</sequence>
<feature type="domain" description="Formyl transferase C-terminal" evidence="4">
    <location>
        <begin position="165"/>
        <end position="256"/>
    </location>
</feature>
<evidence type="ECO:0000313" key="5">
    <source>
        <dbReference type="EMBL" id="GAH05240.1"/>
    </source>
</evidence>
<protein>
    <submittedName>
        <fullName evidence="5">Uncharacterized protein</fullName>
    </submittedName>
</protein>
<dbReference type="Pfam" id="PF00551">
    <property type="entry name" value="Formyl_trans_N"/>
    <property type="match status" value="1"/>
</dbReference>
<dbReference type="CDD" id="cd08704">
    <property type="entry name" value="Met_tRNA_FMT_C"/>
    <property type="match status" value="1"/>
</dbReference>
<evidence type="ECO:0000259" key="4">
    <source>
        <dbReference type="Pfam" id="PF02911"/>
    </source>
</evidence>
<dbReference type="GO" id="GO:0005829">
    <property type="term" value="C:cytosol"/>
    <property type="evidence" value="ECO:0007669"/>
    <property type="project" value="TreeGrafter"/>
</dbReference>
<dbReference type="EMBL" id="BART01020714">
    <property type="protein sequence ID" value="GAH05240.1"/>
    <property type="molecule type" value="Genomic_DNA"/>
</dbReference>
<feature type="domain" description="Formyl transferase N-terminal" evidence="3">
    <location>
        <begin position="17"/>
        <end position="123"/>
    </location>
</feature>
<reference evidence="5" key="1">
    <citation type="journal article" date="2014" name="Front. Microbiol.">
        <title>High frequency of phylogenetically diverse reductive dehalogenase-homologous genes in deep subseafloor sedimentary metagenomes.</title>
        <authorList>
            <person name="Kawai M."/>
            <person name="Futagami T."/>
            <person name="Toyoda A."/>
            <person name="Takaki Y."/>
            <person name="Nishi S."/>
            <person name="Hori S."/>
            <person name="Arai W."/>
            <person name="Tsubouchi T."/>
            <person name="Morono Y."/>
            <person name="Uchiyama I."/>
            <person name="Ito T."/>
            <person name="Fujiyama A."/>
            <person name="Inagaki F."/>
            <person name="Takami H."/>
        </authorList>
    </citation>
    <scope>NUCLEOTIDE SEQUENCE</scope>
    <source>
        <strain evidence="5">Expedition CK06-06</strain>
    </source>
</reference>
<evidence type="ECO:0000259" key="3">
    <source>
        <dbReference type="Pfam" id="PF00551"/>
    </source>
</evidence>
<dbReference type="InterPro" id="IPR002376">
    <property type="entry name" value="Formyl_transf_N"/>
</dbReference>
<dbReference type="InterPro" id="IPR005793">
    <property type="entry name" value="Formyl_trans_C"/>
</dbReference>
<gene>
    <name evidence="5" type="ORF">S01H4_38416</name>
</gene>
<dbReference type="PANTHER" id="PTHR11138:SF5">
    <property type="entry name" value="METHIONYL-TRNA FORMYLTRANSFERASE, MITOCHONDRIAL"/>
    <property type="match status" value="1"/>
</dbReference>
<dbReference type="SUPFAM" id="SSF50486">
    <property type="entry name" value="FMT C-terminal domain-like"/>
    <property type="match status" value="1"/>
</dbReference>
<evidence type="ECO:0000256" key="1">
    <source>
        <dbReference type="ARBA" id="ARBA00022679"/>
    </source>
</evidence>
<dbReference type="SUPFAM" id="SSF53328">
    <property type="entry name" value="Formyltransferase"/>
    <property type="match status" value="1"/>
</dbReference>
<dbReference type="InterPro" id="IPR036477">
    <property type="entry name" value="Formyl_transf_N_sf"/>
</dbReference>
<feature type="non-terminal residue" evidence="5">
    <location>
        <position position="1"/>
    </location>
</feature>
<keyword evidence="2" id="KW-0648">Protein biosynthesis</keyword>
<keyword evidence="1" id="KW-0808">Transferase</keyword>
<comment type="caution">
    <text evidence="5">The sequence shown here is derived from an EMBL/GenBank/DDBJ whole genome shotgun (WGS) entry which is preliminary data.</text>
</comment>
<dbReference type="Pfam" id="PF02911">
    <property type="entry name" value="Formyl_trans_C"/>
    <property type="match status" value="1"/>
</dbReference>
<proteinExistence type="predicted"/>